<feature type="region of interest" description="Disordered" evidence="2">
    <location>
        <begin position="1"/>
        <end position="39"/>
    </location>
</feature>
<dbReference type="PANTHER" id="PTHR34681">
    <property type="entry name" value="UVEAL AUTOANTIGEN WITH COILED-COIL/ANKYRIN"/>
    <property type="match status" value="1"/>
</dbReference>
<reference evidence="3" key="1">
    <citation type="submission" date="2024-02" db="EMBL/GenBank/DDBJ databases">
        <authorList>
            <consortium name="ELIXIR-Norway"/>
            <consortium name="Elixir Norway"/>
        </authorList>
    </citation>
    <scope>NUCLEOTIDE SEQUENCE</scope>
</reference>
<gene>
    <name evidence="3" type="ORF">CSSPTR1EN2_LOCUS11048</name>
</gene>
<dbReference type="EMBL" id="OZ019910">
    <property type="protein sequence ID" value="CAK9211818.1"/>
    <property type="molecule type" value="Genomic_DNA"/>
</dbReference>
<keyword evidence="4" id="KW-1185">Reference proteome</keyword>
<evidence type="ECO:0000313" key="4">
    <source>
        <dbReference type="Proteomes" id="UP001497512"/>
    </source>
</evidence>
<feature type="compositionally biased region" description="Polar residues" evidence="2">
    <location>
        <begin position="7"/>
        <end position="28"/>
    </location>
</feature>
<evidence type="ECO:0000256" key="2">
    <source>
        <dbReference type="SAM" id="MobiDB-lite"/>
    </source>
</evidence>
<accession>A0ABP0U3K8</accession>
<dbReference type="SUPFAM" id="SSF58113">
    <property type="entry name" value="Apolipoprotein A-I"/>
    <property type="match status" value="1"/>
</dbReference>
<dbReference type="Gene3D" id="1.20.1170.10">
    <property type="match status" value="1"/>
</dbReference>
<evidence type="ECO:0000313" key="3">
    <source>
        <dbReference type="EMBL" id="CAK9211818.1"/>
    </source>
</evidence>
<evidence type="ECO:0000256" key="1">
    <source>
        <dbReference type="SAM" id="Coils"/>
    </source>
</evidence>
<protein>
    <recommendedName>
        <fullName evidence="5">CAP-Gly domain-containing linker protein 1</fullName>
    </recommendedName>
</protein>
<organism evidence="3 4">
    <name type="scientific">Sphagnum troendelagicum</name>
    <dbReference type="NCBI Taxonomy" id="128251"/>
    <lineage>
        <taxon>Eukaryota</taxon>
        <taxon>Viridiplantae</taxon>
        <taxon>Streptophyta</taxon>
        <taxon>Embryophyta</taxon>
        <taxon>Bryophyta</taxon>
        <taxon>Sphagnophytina</taxon>
        <taxon>Sphagnopsida</taxon>
        <taxon>Sphagnales</taxon>
        <taxon>Sphagnaceae</taxon>
        <taxon>Sphagnum</taxon>
    </lineage>
</organism>
<dbReference type="Proteomes" id="UP001497512">
    <property type="component" value="Chromosome 18"/>
</dbReference>
<feature type="coiled-coil region" evidence="1">
    <location>
        <begin position="40"/>
        <end position="110"/>
    </location>
</feature>
<sequence length="139" mass="15308">MAETAPGSPSSDSQEPQMDENVINSPMNTDLEKQTDVPAVKGLNESRIELLARVQNLKKDLQEWRGKLDTQVKTYREELGELRSTLNIEVEQLRTEFQELRSTLKKQLDATSGLAGLDPGSLAPKAEQPASALSTLTSN</sequence>
<keyword evidence="1" id="KW-0175">Coiled coil</keyword>
<evidence type="ECO:0008006" key="5">
    <source>
        <dbReference type="Google" id="ProtNLM"/>
    </source>
</evidence>
<feature type="region of interest" description="Disordered" evidence="2">
    <location>
        <begin position="112"/>
        <end position="139"/>
    </location>
</feature>
<name>A0ABP0U3K8_9BRYO</name>
<proteinExistence type="predicted"/>
<dbReference type="PANTHER" id="PTHR34681:SF2">
    <property type="entry name" value="UVEAL AUTOANTIGEN WITH COILED-COIL_ANKYRIN"/>
    <property type="match status" value="1"/>
</dbReference>